<dbReference type="InterPro" id="IPR051586">
    <property type="entry name" value="PKC-binding_NELL"/>
</dbReference>
<protein>
    <recommendedName>
        <fullName evidence="8">EGF-like domain-containing protein</fullName>
    </recommendedName>
</protein>
<evidence type="ECO:0000259" key="8">
    <source>
        <dbReference type="PROSITE" id="PS50026"/>
    </source>
</evidence>
<dbReference type="Pfam" id="PF12947">
    <property type="entry name" value="EGF_3"/>
    <property type="match status" value="3"/>
</dbReference>
<dbReference type="Proteomes" id="UP000887567">
    <property type="component" value="Unplaced"/>
</dbReference>
<dbReference type="InterPro" id="IPR018097">
    <property type="entry name" value="EGF_Ca-bd_CS"/>
</dbReference>
<dbReference type="GO" id="GO:0005509">
    <property type="term" value="F:calcium ion binding"/>
    <property type="evidence" value="ECO:0007669"/>
    <property type="project" value="InterPro"/>
</dbReference>
<dbReference type="OrthoDB" id="10066810at2759"/>
<organism evidence="9 10">
    <name type="scientific">Exaiptasia diaphana</name>
    <name type="common">Tropical sea anemone</name>
    <name type="synonym">Aiptasia pulchella</name>
    <dbReference type="NCBI Taxonomy" id="2652724"/>
    <lineage>
        <taxon>Eukaryota</taxon>
        <taxon>Metazoa</taxon>
        <taxon>Cnidaria</taxon>
        <taxon>Anthozoa</taxon>
        <taxon>Hexacorallia</taxon>
        <taxon>Actiniaria</taxon>
        <taxon>Aiptasiidae</taxon>
        <taxon>Exaiptasia</taxon>
    </lineage>
</organism>
<feature type="domain" description="EGF-like" evidence="8">
    <location>
        <begin position="48"/>
        <end position="88"/>
    </location>
</feature>
<keyword evidence="2 7" id="KW-0245">EGF-like domain</keyword>
<dbReference type="PANTHER" id="PTHR24042">
    <property type="entry name" value="NEL HOMOLOG"/>
    <property type="match status" value="1"/>
</dbReference>
<dbReference type="PROSITE" id="PS01187">
    <property type="entry name" value="EGF_CA"/>
    <property type="match status" value="1"/>
</dbReference>
<accession>A0A913YP40</accession>
<name>A0A913YP40_EXADI</name>
<dbReference type="InterPro" id="IPR001881">
    <property type="entry name" value="EGF-like_Ca-bd_dom"/>
</dbReference>
<keyword evidence="3" id="KW-0732">Signal</keyword>
<comment type="similarity">
    <text evidence="1">Belongs to the EGF domain peptide family.</text>
</comment>
<dbReference type="AlphaFoldDB" id="A0A913YP40"/>
<keyword evidence="4" id="KW-0677">Repeat</keyword>
<dbReference type="PANTHER" id="PTHR24042:SF5">
    <property type="entry name" value="EGF-LIKE CALCIUM-BINDING DOMAIN-CONTAINING PROTEIN"/>
    <property type="match status" value="1"/>
</dbReference>
<proteinExistence type="inferred from homology"/>
<dbReference type="SUPFAM" id="SSF57184">
    <property type="entry name" value="Growth factor receptor domain"/>
    <property type="match status" value="1"/>
</dbReference>
<dbReference type="GO" id="GO:0005615">
    <property type="term" value="C:extracellular space"/>
    <property type="evidence" value="ECO:0007669"/>
    <property type="project" value="TreeGrafter"/>
</dbReference>
<feature type="domain" description="EGF-like" evidence="8">
    <location>
        <begin position="89"/>
        <end position="129"/>
    </location>
</feature>
<dbReference type="GO" id="GO:0008201">
    <property type="term" value="F:heparin binding"/>
    <property type="evidence" value="ECO:0007669"/>
    <property type="project" value="TreeGrafter"/>
</dbReference>
<dbReference type="CDD" id="cd00054">
    <property type="entry name" value="EGF_CA"/>
    <property type="match status" value="3"/>
</dbReference>
<keyword evidence="6" id="KW-0325">Glycoprotein</keyword>
<dbReference type="InterPro" id="IPR024731">
    <property type="entry name" value="NELL2-like_EGF"/>
</dbReference>
<evidence type="ECO:0000256" key="4">
    <source>
        <dbReference type="ARBA" id="ARBA00022737"/>
    </source>
</evidence>
<dbReference type="Gene3D" id="2.10.25.10">
    <property type="entry name" value="Laminin"/>
    <property type="match status" value="3"/>
</dbReference>
<dbReference type="GeneID" id="110245932"/>
<dbReference type="PROSITE" id="PS50026">
    <property type="entry name" value="EGF_3"/>
    <property type="match status" value="3"/>
</dbReference>
<dbReference type="InterPro" id="IPR009030">
    <property type="entry name" value="Growth_fac_rcpt_cys_sf"/>
</dbReference>
<keyword evidence="10" id="KW-1185">Reference proteome</keyword>
<evidence type="ECO:0000313" key="9">
    <source>
        <dbReference type="EnsemblMetazoa" id="XP_028516914.1"/>
    </source>
</evidence>
<dbReference type="SMART" id="SM00181">
    <property type="entry name" value="EGF"/>
    <property type="match status" value="3"/>
</dbReference>
<evidence type="ECO:0000256" key="7">
    <source>
        <dbReference type="PROSITE-ProRule" id="PRU00076"/>
    </source>
</evidence>
<dbReference type="PROSITE" id="PS00010">
    <property type="entry name" value="ASX_HYDROXYL"/>
    <property type="match status" value="2"/>
</dbReference>
<evidence type="ECO:0000256" key="3">
    <source>
        <dbReference type="ARBA" id="ARBA00022729"/>
    </source>
</evidence>
<evidence type="ECO:0000313" key="10">
    <source>
        <dbReference type="Proteomes" id="UP000887567"/>
    </source>
</evidence>
<dbReference type="PROSITE" id="PS01186">
    <property type="entry name" value="EGF_2"/>
    <property type="match status" value="3"/>
</dbReference>
<dbReference type="SMART" id="SM00179">
    <property type="entry name" value="EGF_CA"/>
    <property type="match status" value="3"/>
</dbReference>
<sequence length="188" mass="20080">MLTLPTGRQTNQTVTLETRIASIPWDYVMIIIGMTSHVDLVTHTHTQDIDECSSGVHSCDANAQCTNTVGSYTCICLLGFNGDGRTCSDIDECSSGSHSCNGHAQCTNAVGTYTCQCNPGYHGDGWACTDIDECTTGSHSCDANAQCTNNMGSHTCQCNHGFHGDGWTCAGIDCILKHSYIINELLGQ</sequence>
<reference evidence="9" key="1">
    <citation type="submission" date="2022-11" db="UniProtKB">
        <authorList>
            <consortium name="EnsemblMetazoa"/>
        </authorList>
    </citation>
    <scope>IDENTIFICATION</scope>
</reference>
<dbReference type="InterPro" id="IPR000152">
    <property type="entry name" value="EGF-type_Asp/Asn_hydroxyl_site"/>
</dbReference>
<evidence type="ECO:0000256" key="6">
    <source>
        <dbReference type="ARBA" id="ARBA00023180"/>
    </source>
</evidence>
<dbReference type="EnsemblMetazoa" id="XM_028661113.1">
    <property type="protein sequence ID" value="XP_028516914.1"/>
    <property type="gene ID" value="LOC110245932"/>
</dbReference>
<feature type="domain" description="EGF-like" evidence="8">
    <location>
        <begin position="130"/>
        <end position="170"/>
    </location>
</feature>
<dbReference type="FunFam" id="2.10.25.10:FF:000038">
    <property type="entry name" value="Fibrillin 2"/>
    <property type="match status" value="3"/>
</dbReference>
<keyword evidence="5" id="KW-1015">Disulfide bond</keyword>
<evidence type="ECO:0000256" key="1">
    <source>
        <dbReference type="ARBA" id="ARBA00006373"/>
    </source>
</evidence>
<dbReference type="KEGG" id="epa:110245932"/>
<dbReference type="RefSeq" id="XP_028516914.1">
    <property type="nucleotide sequence ID" value="XM_028661113.1"/>
</dbReference>
<dbReference type="OMA" id="ISEIVIC"/>
<evidence type="ECO:0000256" key="2">
    <source>
        <dbReference type="ARBA" id="ARBA00022536"/>
    </source>
</evidence>
<comment type="caution">
    <text evidence="7">Lacks conserved residue(s) required for the propagation of feature annotation.</text>
</comment>
<evidence type="ECO:0000256" key="5">
    <source>
        <dbReference type="ARBA" id="ARBA00023157"/>
    </source>
</evidence>
<dbReference type="InterPro" id="IPR000742">
    <property type="entry name" value="EGF"/>
</dbReference>